<keyword evidence="1" id="KW-0143">Chaperone</keyword>
<keyword evidence="8" id="KW-1185">Reference proteome</keyword>
<dbReference type="GO" id="GO:0005634">
    <property type="term" value="C:nucleus"/>
    <property type="evidence" value="ECO:0007669"/>
    <property type="project" value="TreeGrafter"/>
</dbReference>
<sequence length="226" mass="24797">MAEKSKQLLKAQALIKQKDQLEAEMETHHDVLKSQKISMHERLVDSNGFPRTDVDLVVVRTARSNIIRIKNDLRALMRRIEEALHAVHAEELERKQKQAAEKKMEQELAGAASVESSSAKSATVTDKAAVEQSLRPFAIVFAVAPGSPAGEAGLMKDDKIAVFGPVTIKTPSTLRTVTEHLQSRENQPIVVKVQRGESTELVSLVLVPKQGWGGPGLLGCHIVPDY</sequence>
<evidence type="ECO:0000256" key="1">
    <source>
        <dbReference type="ARBA" id="ARBA00023186"/>
    </source>
</evidence>
<dbReference type="Pfam" id="PF04495">
    <property type="entry name" value="GRASP55_65"/>
    <property type="match status" value="1"/>
</dbReference>
<evidence type="ECO:0000259" key="6">
    <source>
        <dbReference type="Pfam" id="PF18265"/>
    </source>
</evidence>
<dbReference type="PANTHER" id="PTHR12651">
    <property type="entry name" value="26S PROTEASOME NON-ATPASE REGULATORY SUBUNIT 9"/>
    <property type="match status" value="1"/>
</dbReference>
<dbReference type="PANTHER" id="PTHR12651:SF1">
    <property type="entry name" value="26S PROTEASOME NON-ATPASE REGULATORY SUBUNIT 9"/>
    <property type="match status" value="1"/>
</dbReference>
<dbReference type="AlphaFoldDB" id="A0A9P6FDK8"/>
<comment type="caution">
    <text evidence="7">The sequence shown here is derived from an EMBL/GenBank/DDBJ whole genome shotgun (WGS) entry which is preliminary data.</text>
</comment>
<feature type="domain" description="Nas2 N-terminal" evidence="6">
    <location>
        <begin position="12"/>
        <end position="89"/>
    </location>
</feature>
<feature type="region of interest" description="Disordered" evidence="4">
    <location>
        <begin position="95"/>
        <end position="123"/>
    </location>
</feature>
<dbReference type="SUPFAM" id="SSF50156">
    <property type="entry name" value="PDZ domain-like"/>
    <property type="match status" value="1"/>
</dbReference>
<reference evidence="7" key="1">
    <citation type="journal article" date="2020" name="Fungal Divers.">
        <title>Resolving the Mortierellaceae phylogeny through synthesis of multi-gene phylogenetics and phylogenomics.</title>
        <authorList>
            <person name="Vandepol N."/>
            <person name="Liber J."/>
            <person name="Desiro A."/>
            <person name="Na H."/>
            <person name="Kennedy M."/>
            <person name="Barry K."/>
            <person name="Grigoriev I.V."/>
            <person name="Miller A.N."/>
            <person name="O'Donnell K."/>
            <person name="Stajich J.E."/>
            <person name="Bonito G."/>
        </authorList>
    </citation>
    <scope>NUCLEOTIDE SEQUENCE</scope>
    <source>
        <strain evidence="7">NRRL 2591</strain>
    </source>
</reference>
<evidence type="ECO:0000256" key="2">
    <source>
        <dbReference type="ARBA" id="ARBA00068021"/>
    </source>
</evidence>
<dbReference type="InterPro" id="IPR040815">
    <property type="entry name" value="Nas2_N"/>
</dbReference>
<evidence type="ECO:0000313" key="7">
    <source>
        <dbReference type="EMBL" id="KAF9548069.1"/>
    </source>
</evidence>
<name>A0A9P6FDK8_9FUNG</name>
<gene>
    <name evidence="7" type="ORF">EC957_007352</name>
</gene>
<evidence type="ECO:0000256" key="3">
    <source>
        <dbReference type="SAM" id="Coils"/>
    </source>
</evidence>
<dbReference type="InterPro" id="IPR035269">
    <property type="entry name" value="PSMD9"/>
</dbReference>
<dbReference type="InterPro" id="IPR024958">
    <property type="entry name" value="GRASP_PDZ"/>
</dbReference>
<accession>A0A9P6FDK8</accession>
<dbReference type="Gene3D" id="6.10.140.1710">
    <property type="match status" value="1"/>
</dbReference>
<dbReference type="EMBL" id="JAAAXW010000034">
    <property type="protein sequence ID" value="KAF9548069.1"/>
    <property type="molecule type" value="Genomic_DNA"/>
</dbReference>
<dbReference type="Proteomes" id="UP000723463">
    <property type="component" value="Unassembled WGS sequence"/>
</dbReference>
<feature type="compositionally biased region" description="Low complexity" evidence="4">
    <location>
        <begin position="107"/>
        <end position="122"/>
    </location>
</feature>
<feature type="domain" description="PDZ GRASP-type" evidence="5">
    <location>
        <begin position="130"/>
        <end position="222"/>
    </location>
</feature>
<dbReference type="GO" id="GO:0070682">
    <property type="term" value="P:proteasome regulatory particle assembly"/>
    <property type="evidence" value="ECO:0007669"/>
    <property type="project" value="InterPro"/>
</dbReference>
<dbReference type="GO" id="GO:0005737">
    <property type="term" value="C:cytoplasm"/>
    <property type="evidence" value="ECO:0007669"/>
    <property type="project" value="TreeGrafter"/>
</dbReference>
<dbReference type="InterPro" id="IPR036034">
    <property type="entry name" value="PDZ_sf"/>
</dbReference>
<proteinExistence type="predicted"/>
<organism evidence="7 8">
    <name type="scientific">Mortierella hygrophila</name>
    <dbReference type="NCBI Taxonomy" id="979708"/>
    <lineage>
        <taxon>Eukaryota</taxon>
        <taxon>Fungi</taxon>
        <taxon>Fungi incertae sedis</taxon>
        <taxon>Mucoromycota</taxon>
        <taxon>Mortierellomycotina</taxon>
        <taxon>Mortierellomycetes</taxon>
        <taxon>Mortierellales</taxon>
        <taxon>Mortierellaceae</taxon>
        <taxon>Mortierella</taxon>
    </lineage>
</organism>
<evidence type="ECO:0000313" key="8">
    <source>
        <dbReference type="Proteomes" id="UP000723463"/>
    </source>
</evidence>
<protein>
    <recommendedName>
        <fullName evidence="2">Probable 26S proteasome regulatory subunit p27</fullName>
    </recommendedName>
</protein>
<evidence type="ECO:0000259" key="5">
    <source>
        <dbReference type="Pfam" id="PF04495"/>
    </source>
</evidence>
<keyword evidence="3" id="KW-0175">Coiled coil</keyword>
<dbReference type="FunFam" id="2.30.42.10:FF:000107">
    <property type="entry name" value="26S proteasome non-ATPase regulatory subunit 9"/>
    <property type="match status" value="1"/>
</dbReference>
<dbReference type="Gene3D" id="2.30.42.10">
    <property type="match status" value="1"/>
</dbReference>
<feature type="coiled-coil region" evidence="3">
    <location>
        <begin position="4"/>
        <end position="31"/>
    </location>
</feature>
<dbReference type="Pfam" id="PF18265">
    <property type="entry name" value="Nas2_N"/>
    <property type="match status" value="1"/>
</dbReference>
<evidence type="ECO:0000256" key="4">
    <source>
        <dbReference type="SAM" id="MobiDB-lite"/>
    </source>
</evidence>
<feature type="compositionally biased region" description="Basic and acidic residues" evidence="4">
    <location>
        <begin position="95"/>
        <end position="106"/>
    </location>
</feature>